<dbReference type="Proteomes" id="UP001163603">
    <property type="component" value="Chromosome 7"/>
</dbReference>
<protein>
    <submittedName>
        <fullName evidence="1">Uncharacterized protein</fullName>
    </submittedName>
</protein>
<evidence type="ECO:0000313" key="2">
    <source>
        <dbReference type="Proteomes" id="UP001163603"/>
    </source>
</evidence>
<comment type="caution">
    <text evidence="1">The sequence shown here is derived from an EMBL/GenBank/DDBJ whole genome shotgun (WGS) entry which is preliminary data.</text>
</comment>
<keyword evidence="2" id="KW-1185">Reference proteome</keyword>
<name>A0ACC0YC14_9ROSI</name>
<proteinExistence type="predicted"/>
<dbReference type="EMBL" id="CM047742">
    <property type="protein sequence ID" value="KAJ0034680.1"/>
    <property type="molecule type" value="Genomic_DNA"/>
</dbReference>
<organism evidence="1 2">
    <name type="scientific">Pistacia integerrima</name>
    <dbReference type="NCBI Taxonomy" id="434235"/>
    <lineage>
        <taxon>Eukaryota</taxon>
        <taxon>Viridiplantae</taxon>
        <taxon>Streptophyta</taxon>
        <taxon>Embryophyta</taxon>
        <taxon>Tracheophyta</taxon>
        <taxon>Spermatophyta</taxon>
        <taxon>Magnoliopsida</taxon>
        <taxon>eudicotyledons</taxon>
        <taxon>Gunneridae</taxon>
        <taxon>Pentapetalae</taxon>
        <taxon>rosids</taxon>
        <taxon>malvids</taxon>
        <taxon>Sapindales</taxon>
        <taxon>Anacardiaceae</taxon>
        <taxon>Pistacia</taxon>
    </lineage>
</organism>
<sequence length="216" mass="23675">MNSSNSNNGMISSATKQPPQLNLQQAFNIFQTQCSAFFHHLSHHPLFKPDTFSLPDPAKRALEVGFSRFNSFSLPSNKNPVWASITRTQSGVGTMSTEAIEERLAGIPVYALSNFNEEFVLVSGASNGKSLGLMCFKKEDAEALLEQMKSMDPVMRKEGSKVVPVALNKVCQLKVDGVAFRLIPESTQIKNALKEREKAGFSEDGFSGVPVFQVLS</sequence>
<reference evidence="2" key="1">
    <citation type="journal article" date="2023" name="G3 (Bethesda)">
        <title>Genome assembly and association tests identify interacting loci associated with vigor, precocity, and sex in interspecific pistachio rootstocks.</title>
        <authorList>
            <person name="Palmer W."/>
            <person name="Jacygrad E."/>
            <person name="Sagayaradj S."/>
            <person name="Cavanaugh K."/>
            <person name="Han R."/>
            <person name="Bertier L."/>
            <person name="Beede B."/>
            <person name="Kafkas S."/>
            <person name="Golino D."/>
            <person name="Preece J."/>
            <person name="Michelmore R."/>
        </authorList>
    </citation>
    <scope>NUCLEOTIDE SEQUENCE [LARGE SCALE GENOMIC DNA]</scope>
</reference>
<accession>A0ACC0YC14</accession>
<gene>
    <name evidence="1" type="ORF">Pint_25597</name>
</gene>
<evidence type="ECO:0000313" key="1">
    <source>
        <dbReference type="EMBL" id="KAJ0034680.1"/>
    </source>
</evidence>